<dbReference type="InterPro" id="IPR017113">
    <property type="entry name" value="Antirestriction_ArdC"/>
</dbReference>
<evidence type="ECO:0000259" key="2">
    <source>
        <dbReference type="Pfam" id="PF18818"/>
    </source>
</evidence>
<dbReference type="EMBL" id="CBTK010000032">
    <property type="protein sequence ID" value="CDH43657.1"/>
    <property type="molecule type" value="Genomic_DNA"/>
</dbReference>
<protein>
    <submittedName>
        <fullName evidence="3">Peptidase M, neutral zinc metallopeptidase, zinc-binding site</fullName>
    </submittedName>
</protein>
<dbReference type="InterPro" id="IPR041459">
    <property type="entry name" value="MPTase-PolyVal"/>
</dbReference>
<evidence type="ECO:0000313" key="3">
    <source>
        <dbReference type="EMBL" id="CDH43657.1"/>
    </source>
</evidence>
<dbReference type="OrthoDB" id="9792687at2"/>
<gene>
    <name evidence="3" type="ORF">BN874_1270016</name>
</gene>
<dbReference type="Proteomes" id="UP000019184">
    <property type="component" value="Unassembled WGS sequence"/>
</dbReference>
<dbReference type="InterPro" id="IPR013610">
    <property type="entry name" value="ArdC_N"/>
</dbReference>
<keyword evidence="4" id="KW-1185">Reference proteome</keyword>
<dbReference type="PIRSF" id="PIRSF037112">
    <property type="entry name" value="Antirestriction_ArdC"/>
    <property type="match status" value="1"/>
</dbReference>
<feature type="domain" description="Polyvalent protein metallopeptidase" evidence="2">
    <location>
        <begin position="150"/>
        <end position="281"/>
    </location>
</feature>
<dbReference type="Pfam" id="PF08401">
    <property type="entry name" value="ArdcN"/>
    <property type="match status" value="1"/>
</dbReference>
<organism evidence="3 4">
    <name type="scientific">Candidatus Contendobacter odensis Run_B_J11</name>
    <dbReference type="NCBI Taxonomy" id="1400861"/>
    <lineage>
        <taxon>Bacteria</taxon>
        <taxon>Pseudomonadati</taxon>
        <taxon>Pseudomonadota</taxon>
        <taxon>Gammaproteobacteria</taxon>
        <taxon>Candidatus Competibacteraceae</taxon>
        <taxon>Candidatus Contendibacter</taxon>
    </lineage>
</organism>
<dbReference type="GO" id="GO:0003697">
    <property type="term" value="F:single-stranded DNA binding"/>
    <property type="evidence" value="ECO:0007669"/>
    <property type="project" value="InterPro"/>
</dbReference>
<name>A0A7U7J1N5_9GAMM</name>
<evidence type="ECO:0000313" key="4">
    <source>
        <dbReference type="Proteomes" id="UP000019184"/>
    </source>
</evidence>
<feature type="domain" description="N-terminal" evidence="1">
    <location>
        <begin position="8"/>
        <end position="125"/>
    </location>
</feature>
<accession>A0A7U7J1N5</accession>
<evidence type="ECO:0000259" key="1">
    <source>
        <dbReference type="Pfam" id="PF08401"/>
    </source>
</evidence>
<dbReference type="AlphaFoldDB" id="A0A7U7J1N5"/>
<reference evidence="3 4" key="1">
    <citation type="journal article" date="2014" name="ISME J.">
        <title>Candidatus Competibacter-lineage genomes retrieved from metagenomes reveal functional metabolic diversity.</title>
        <authorList>
            <person name="McIlroy S.J."/>
            <person name="Albertsen M."/>
            <person name="Andresen E.K."/>
            <person name="Saunders A.M."/>
            <person name="Kristiansen R."/>
            <person name="Stokholm-Bjerregaard M."/>
            <person name="Nielsen K.L."/>
            <person name="Nielsen P.H."/>
        </authorList>
    </citation>
    <scope>NUCLEOTIDE SEQUENCE [LARGE SCALE GENOMIC DNA]</scope>
    <source>
        <strain evidence="3 4">Run_B_J11</strain>
    </source>
</reference>
<dbReference type="Pfam" id="PF18818">
    <property type="entry name" value="MPTase-PolyVal"/>
    <property type="match status" value="1"/>
</dbReference>
<comment type="caution">
    <text evidence="3">The sequence shown here is derived from an EMBL/GenBank/DDBJ whole genome shotgun (WGS) entry which is preliminary data.</text>
</comment>
<proteinExistence type="predicted"/>
<sequence length="301" mass="33723">MTTYKSNQNVYQQITDRVIAAIEAGAPKFEMPWHRGSSHSRPVNVFTGKNYRGVNTVALWVAQMEYGYTTGTWGTYKQWKECGAQVLKGEHAATVVFFKDVERPVEDSKETKSKRSFVATASWVFNSDQVEGYTASPVSPLVDKTQVLDRVEAFITATDADIMEKGNCACYHPIKDTIYMPKRELFTGSSTSSATESYYSTLLHELTHWTGHPTRLKRDLKNRFGDFAYSMEELVAELGAAFLCADLGVSLEPRPDHAAYLQGWLKALKQDKRALFAAASKASEATDYLFKLQPQPLEQAA</sequence>
<dbReference type="RefSeq" id="WP_034430727.1">
    <property type="nucleotide sequence ID" value="NZ_CBTK010000032.1"/>
</dbReference>